<evidence type="ECO:0000256" key="1">
    <source>
        <dbReference type="SAM" id="MobiDB-lite"/>
    </source>
</evidence>
<reference evidence="4" key="1">
    <citation type="journal article" date="2019" name="Int. J. Syst. Evol. Microbiol.">
        <title>The Global Catalogue of Microorganisms (GCM) 10K type strain sequencing project: providing services to taxonomists for standard genome sequencing and annotation.</title>
        <authorList>
            <consortium name="The Broad Institute Genomics Platform"/>
            <consortium name="The Broad Institute Genome Sequencing Center for Infectious Disease"/>
            <person name="Wu L."/>
            <person name="Ma J."/>
        </authorList>
    </citation>
    <scope>NUCLEOTIDE SEQUENCE [LARGE SCALE GENOMIC DNA]</scope>
    <source>
        <strain evidence="4">CGMCC 4.7131</strain>
    </source>
</reference>
<evidence type="ECO:0000256" key="2">
    <source>
        <dbReference type="SAM" id="Phobius"/>
    </source>
</evidence>
<evidence type="ECO:0000313" key="4">
    <source>
        <dbReference type="Proteomes" id="UP001596035"/>
    </source>
</evidence>
<protein>
    <submittedName>
        <fullName evidence="3">Uncharacterized protein</fullName>
    </submittedName>
</protein>
<dbReference type="Proteomes" id="UP001596035">
    <property type="component" value="Unassembled WGS sequence"/>
</dbReference>
<organism evidence="3 4">
    <name type="scientific">Streptomyces atrovirens</name>
    <dbReference type="NCBI Taxonomy" id="285556"/>
    <lineage>
        <taxon>Bacteria</taxon>
        <taxon>Bacillati</taxon>
        <taxon>Actinomycetota</taxon>
        <taxon>Actinomycetes</taxon>
        <taxon>Kitasatosporales</taxon>
        <taxon>Streptomycetaceae</taxon>
        <taxon>Streptomyces</taxon>
    </lineage>
</organism>
<keyword evidence="2" id="KW-0812">Transmembrane</keyword>
<proteinExistence type="predicted"/>
<dbReference type="RefSeq" id="WP_382054064.1">
    <property type="nucleotide sequence ID" value="NZ_JBHSKN010000021.1"/>
</dbReference>
<feature type="region of interest" description="Disordered" evidence="1">
    <location>
        <begin position="1"/>
        <end position="23"/>
    </location>
</feature>
<dbReference type="EMBL" id="JBHSKN010000021">
    <property type="protein sequence ID" value="MFC5243003.1"/>
    <property type="molecule type" value="Genomic_DNA"/>
</dbReference>
<sequence>MSEVNPFGAPEEGASGTEGGGGRRPWLVAGVAAGVLVLSGALVAAGWLLDAPDDTGPGDRLGKEAADMRWVEGITPEWMSEQLDLGIPAAARSPQAAYKVTSRFDTGILTFTLTRSEAEAYLKQHPPEKKWLEPTSAQTDATPHDFAHFGLPEPETLKDGMRYGYVCPGSPKATEEQEISDMYGLSDKHCVSVYVHEYMPQRTRIYIRDHFEPGVSPLPTPPSSMSKG</sequence>
<comment type="caution">
    <text evidence="3">The sequence shown here is derived from an EMBL/GenBank/DDBJ whole genome shotgun (WGS) entry which is preliminary data.</text>
</comment>
<feature type="transmembrane region" description="Helical" evidence="2">
    <location>
        <begin position="26"/>
        <end position="49"/>
    </location>
</feature>
<keyword evidence="4" id="KW-1185">Reference proteome</keyword>
<name>A0ABW0E0D8_9ACTN</name>
<keyword evidence="2" id="KW-0472">Membrane</keyword>
<evidence type="ECO:0000313" key="3">
    <source>
        <dbReference type="EMBL" id="MFC5243003.1"/>
    </source>
</evidence>
<keyword evidence="2" id="KW-1133">Transmembrane helix</keyword>
<accession>A0ABW0E0D8</accession>
<gene>
    <name evidence="3" type="ORF">ACFPWV_24335</name>
</gene>